<dbReference type="InterPro" id="IPR007436">
    <property type="entry name" value="DUF485"/>
</dbReference>
<dbReference type="HOGENOM" id="CLU_123372_2_1_4"/>
<evidence type="ECO:0008006" key="4">
    <source>
        <dbReference type="Google" id="ProtNLM"/>
    </source>
</evidence>
<name>E7RXF8_9BURK</name>
<dbReference type="InterPro" id="IPR052959">
    <property type="entry name" value="Inner_membrane_assoc"/>
</dbReference>
<keyword evidence="1" id="KW-1133">Transmembrane helix</keyword>
<dbReference type="AlphaFoldDB" id="E7RXF8"/>
<dbReference type="PANTHER" id="PTHR38598">
    <property type="entry name" value="INNER MEMBRANE PROTEIN YJCH"/>
    <property type="match status" value="1"/>
</dbReference>
<keyword evidence="1" id="KW-0472">Membrane</keyword>
<keyword evidence="1" id="KW-0812">Transmembrane</keyword>
<evidence type="ECO:0000313" key="2">
    <source>
        <dbReference type="EMBL" id="EFV94954.1"/>
    </source>
</evidence>
<reference evidence="2 3" key="1">
    <citation type="submission" date="2010-12" db="EMBL/GenBank/DDBJ databases">
        <authorList>
            <person name="Muzny D."/>
            <person name="Qin X."/>
            <person name="Deng J."/>
            <person name="Jiang H."/>
            <person name="Liu Y."/>
            <person name="Qu J."/>
            <person name="Song X.-Z."/>
            <person name="Zhang L."/>
            <person name="Thornton R."/>
            <person name="Coyle M."/>
            <person name="Francisco L."/>
            <person name="Jackson L."/>
            <person name="Javaid M."/>
            <person name="Korchina V."/>
            <person name="Kovar C."/>
            <person name="Mata R."/>
            <person name="Mathew T."/>
            <person name="Ngo R."/>
            <person name="Nguyen L."/>
            <person name="Nguyen N."/>
            <person name="Okwuonu G."/>
            <person name="Ongeri F."/>
            <person name="Pham C."/>
            <person name="Simmons D."/>
            <person name="Wilczek-Boney K."/>
            <person name="Hale W."/>
            <person name="Jakkamsetti A."/>
            <person name="Pham P."/>
            <person name="Ruth R."/>
            <person name="San Lucas F."/>
            <person name="Warren J."/>
            <person name="Zhang J."/>
            <person name="Zhao Z."/>
            <person name="Zhou C."/>
            <person name="Zhu D."/>
            <person name="Lee S."/>
            <person name="Bess C."/>
            <person name="Blankenburg K."/>
            <person name="Forbes L."/>
            <person name="Fu Q."/>
            <person name="Gubbala S."/>
            <person name="Hirani K."/>
            <person name="Jayaseelan J.C."/>
            <person name="Lara F."/>
            <person name="Munidasa M."/>
            <person name="Palculict T."/>
            <person name="Patil S."/>
            <person name="Pu L.-L."/>
            <person name="Saada N."/>
            <person name="Tang L."/>
            <person name="Weissenberger G."/>
            <person name="Zhu Y."/>
            <person name="Hemphill L."/>
            <person name="Shang Y."/>
            <person name="Youmans B."/>
            <person name="Ayvaz T."/>
            <person name="Ross M."/>
            <person name="Santibanez J."/>
            <person name="Aqrawi P."/>
            <person name="Gross S."/>
            <person name="Joshi V."/>
            <person name="Fowler G."/>
            <person name="Nazareth L."/>
            <person name="Reid J."/>
            <person name="Worley K."/>
            <person name="Petrosino J."/>
            <person name="Highlander S."/>
            <person name="Gibbs R."/>
        </authorList>
    </citation>
    <scope>NUCLEOTIDE SEQUENCE [LARGE SCALE GENOMIC DNA]</scope>
    <source>
        <strain evidence="2 3">ATCC 51599</strain>
    </source>
</reference>
<evidence type="ECO:0000313" key="3">
    <source>
        <dbReference type="Proteomes" id="UP000011021"/>
    </source>
</evidence>
<dbReference type="PANTHER" id="PTHR38598:SF1">
    <property type="entry name" value="INNER MEMBRANE PROTEIN YJCH"/>
    <property type="match status" value="1"/>
</dbReference>
<feature type="transmembrane region" description="Helical" evidence="1">
    <location>
        <begin position="65"/>
        <end position="83"/>
    </location>
</feature>
<comment type="caution">
    <text evidence="2">The sequence shown here is derived from an EMBL/GenBank/DDBJ whole genome shotgun (WGS) entry which is preliminary data.</text>
</comment>
<dbReference type="Proteomes" id="UP000011021">
    <property type="component" value="Unassembled WGS sequence"/>
</dbReference>
<protein>
    <recommendedName>
        <fullName evidence="4">DUF485 domain-containing protein</fullName>
    </recommendedName>
</protein>
<dbReference type="eggNOG" id="COG3162">
    <property type="taxonomic scope" value="Bacteria"/>
</dbReference>
<proteinExistence type="predicted"/>
<dbReference type="EMBL" id="AEQP01000008">
    <property type="protein sequence ID" value="EFV94954.1"/>
    <property type="molecule type" value="Genomic_DNA"/>
</dbReference>
<accession>E7RXF8</accession>
<dbReference type="GO" id="GO:0005886">
    <property type="term" value="C:plasma membrane"/>
    <property type="evidence" value="ECO:0007669"/>
    <property type="project" value="TreeGrafter"/>
</dbReference>
<evidence type="ECO:0000256" key="1">
    <source>
        <dbReference type="SAM" id="Phobius"/>
    </source>
</evidence>
<dbReference type="RefSeq" id="WP_005673640.1">
    <property type="nucleotide sequence ID" value="NZ_CP146288.1"/>
</dbReference>
<keyword evidence="3" id="KW-1185">Reference proteome</keyword>
<dbReference type="STRING" id="887898.HMPREF0551_1371"/>
<dbReference type="Pfam" id="PF04341">
    <property type="entry name" value="DUF485"/>
    <property type="match status" value="1"/>
</dbReference>
<feature type="transmembrane region" description="Helical" evidence="1">
    <location>
        <begin position="25"/>
        <end position="45"/>
    </location>
</feature>
<sequence length="103" mass="11753">MADPIVERIRQHPQYPRLKTERSRLGWTLTILMLIVFYGFIGLIAFDRQFLAQPLSADGVTTIGIPIALGVIIFTVLITGFYVHRANSRYDAMTRDILKETTQ</sequence>
<gene>
    <name evidence="2" type="ORF">HMPREF0551_1371</name>
</gene>
<organism evidence="2 3">
    <name type="scientific">Lautropia mirabilis ATCC 51599</name>
    <dbReference type="NCBI Taxonomy" id="887898"/>
    <lineage>
        <taxon>Bacteria</taxon>
        <taxon>Pseudomonadati</taxon>
        <taxon>Pseudomonadota</taxon>
        <taxon>Betaproteobacteria</taxon>
        <taxon>Burkholderiales</taxon>
        <taxon>Burkholderiaceae</taxon>
        <taxon>Lautropia</taxon>
    </lineage>
</organism>